<protein>
    <recommendedName>
        <fullName evidence="1">AB hydrolase-1 domain-containing protein</fullName>
    </recommendedName>
</protein>
<dbReference type="EMBL" id="JAWRVE010000128">
    <property type="protein sequence ID" value="KAL1855723.1"/>
    <property type="molecule type" value="Genomic_DNA"/>
</dbReference>
<sequence>MSANKPTIVIIPGAFHTPESYGKLTTAFESCSYEVHVPSLMTTNGARPPNADLTDDTRLVRSYVESLVRADRTVVAIGHSYGGQVMTNALCGLGLEARSAQGLKGGVSNLVYMAGYALPEGMSTSDKFKEFGDPSTAPLVFDMAEDLTMVLRDGPLAMGLRGPGIDEAAIEAQVKTLCRWNGKAMMQPLEKTAWREIPVAYIYTTSDLSITTQEQQSMVETLEKSGRKVKTFTVESGHCPNFVAPQGVVDAVNQIVSG</sequence>
<dbReference type="Pfam" id="PF12697">
    <property type="entry name" value="Abhydrolase_6"/>
    <property type="match status" value="1"/>
</dbReference>
<dbReference type="Gene3D" id="3.40.50.1820">
    <property type="entry name" value="alpha/beta hydrolase"/>
    <property type="match status" value="1"/>
</dbReference>
<comment type="caution">
    <text evidence="2">The sequence shown here is derived from an EMBL/GenBank/DDBJ whole genome shotgun (WGS) entry which is preliminary data.</text>
</comment>
<keyword evidence="3" id="KW-1185">Reference proteome</keyword>
<evidence type="ECO:0000313" key="2">
    <source>
        <dbReference type="EMBL" id="KAL1855723.1"/>
    </source>
</evidence>
<accession>A0ABR3W822</accession>
<reference evidence="2 3" key="1">
    <citation type="journal article" date="2024" name="IMA Fungus">
        <title>IMA Genome - F19 : A genome assembly and annotation guide to empower mycologists, including annotated draft genome sequences of Ceratocystis pirilliformis, Diaporthe australafricana, Fusarium ophioides, Paecilomyces lecythidis, and Sporothrix stenoceras.</title>
        <authorList>
            <person name="Aylward J."/>
            <person name="Wilson A.M."/>
            <person name="Visagie C.M."/>
            <person name="Spraker J."/>
            <person name="Barnes I."/>
            <person name="Buitendag C."/>
            <person name="Ceriani C."/>
            <person name="Del Mar Angel L."/>
            <person name="du Plessis D."/>
            <person name="Fuchs T."/>
            <person name="Gasser K."/>
            <person name="Kramer D."/>
            <person name="Li W."/>
            <person name="Munsamy K."/>
            <person name="Piso A."/>
            <person name="Price J.L."/>
            <person name="Sonnekus B."/>
            <person name="Thomas C."/>
            <person name="van der Nest A."/>
            <person name="van Dijk A."/>
            <person name="van Heerden A."/>
            <person name="van Vuuren N."/>
            <person name="Yilmaz N."/>
            <person name="Duong T.A."/>
            <person name="van der Merwe N.A."/>
            <person name="Wingfield M.J."/>
            <person name="Wingfield B.D."/>
        </authorList>
    </citation>
    <scope>NUCLEOTIDE SEQUENCE [LARGE SCALE GENOMIC DNA]</scope>
    <source>
        <strain evidence="2 3">CMW 18300</strain>
    </source>
</reference>
<dbReference type="InterPro" id="IPR000073">
    <property type="entry name" value="AB_hydrolase_1"/>
</dbReference>
<dbReference type="SUPFAM" id="SSF53474">
    <property type="entry name" value="alpha/beta-Hydrolases"/>
    <property type="match status" value="1"/>
</dbReference>
<dbReference type="InterPro" id="IPR052897">
    <property type="entry name" value="Sec-Metab_Biosynth_Hydrolase"/>
</dbReference>
<organism evidence="2 3">
    <name type="scientific">Diaporthe australafricana</name>
    <dbReference type="NCBI Taxonomy" id="127596"/>
    <lineage>
        <taxon>Eukaryota</taxon>
        <taxon>Fungi</taxon>
        <taxon>Dikarya</taxon>
        <taxon>Ascomycota</taxon>
        <taxon>Pezizomycotina</taxon>
        <taxon>Sordariomycetes</taxon>
        <taxon>Sordariomycetidae</taxon>
        <taxon>Diaporthales</taxon>
        <taxon>Diaporthaceae</taxon>
        <taxon>Diaporthe</taxon>
    </lineage>
</organism>
<name>A0ABR3W822_9PEZI</name>
<dbReference type="InterPro" id="IPR029058">
    <property type="entry name" value="AB_hydrolase_fold"/>
</dbReference>
<proteinExistence type="predicted"/>
<dbReference type="PANTHER" id="PTHR37017:SF10">
    <property type="entry name" value="AB HYDROLASE-1 DOMAIN-CONTAINING PROTEIN"/>
    <property type="match status" value="1"/>
</dbReference>
<gene>
    <name evidence="2" type="ORF">Daus18300_011006</name>
</gene>
<dbReference type="PANTHER" id="PTHR37017">
    <property type="entry name" value="AB HYDROLASE-1 DOMAIN-CONTAINING PROTEIN-RELATED"/>
    <property type="match status" value="1"/>
</dbReference>
<feature type="domain" description="AB hydrolase-1" evidence="1">
    <location>
        <begin position="8"/>
        <end position="251"/>
    </location>
</feature>
<dbReference type="Proteomes" id="UP001583177">
    <property type="component" value="Unassembled WGS sequence"/>
</dbReference>
<evidence type="ECO:0000259" key="1">
    <source>
        <dbReference type="Pfam" id="PF12697"/>
    </source>
</evidence>
<evidence type="ECO:0000313" key="3">
    <source>
        <dbReference type="Proteomes" id="UP001583177"/>
    </source>
</evidence>